<proteinExistence type="predicted"/>
<dbReference type="Proteomes" id="UP000092154">
    <property type="component" value="Unassembled WGS sequence"/>
</dbReference>
<protein>
    <submittedName>
        <fullName evidence="1">Uncharacterized protein</fullName>
    </submittedName>
</protein>
<keyword evidence="2" id="KW-1185">Reference proteome</keyword>
<dbReference type="InParanoid" id="A0A1B7N0G7"/>
<dbReference type="EMBL" id="KV448300">
    <property type="protein sequence ID" value="OAX38343.1"/>
    <property type="molecule type" value="Genomic_DNA"/>
</dbReference>
<reference evidence="1 2" key="1">
    <citation type="submission" date="2016-06" db="EMBL/GenBank/DDBJ databases">
        <title>Comparative genomics of the ectomycorrhizal sister species Rhizopogon vinicolor and Rhizopogon vesiculosus (Basidiomycota: Boletales) reveals a divergence of the mating type B locus.</title>
        <authorList>
            <consortium name="DOE Joint Genome Institute"/>
            <person name="Mujic A.B."/>
            <person name="Kuo A."/>
            <person name="Tritt A."/>
            <person name="Lipzen A."/>
            <person name="Chen C."/>
            <person name="Johnson J."/>
            <person name="Sharma A."/>
            <person name="Barry K."/>
            <person name="Grigoriev I.V."/>
            <person name="Spatafora J.W."/>
        </authorList>
    </citation>
    <scope>NUCLEOTIDE SEQUENCE [LARGE SCALE GENOMIC DNA]</scope>
    <source>
        <strain evidence="1 2">AM-OR11-026</strain>
    </source>
</reference>
<evidence type="ECO:0000313" key="1">
    <source>
        <dbReference type="EMBL" id="OAX38343.1"/>
    </source>
</evidence>
<accession>A0A1B7N0G7</accession>
<evidence type="ECO:0000313" key="2">
    <source>
        <dbReference type="Proteomes" id="UP000092154"/>
    </source>
</evidence>
<organism evidence="1 2">
    <name type="scientific">Rhizopogon vinicolor AM-OR11-026</name>
    <dbReference type="NCBI Taxonomy" id="1314800"/>
    <lineage>
        <taxon>Eukaryota</taxon>
        <taxon>Fungi</taxon>
        <taxon>Dikarya</taxon>
        <taxon>Basidiomycota</taxon>
        <taxon>Agaricomycotina</taxon>
        <taxon>Agaricomycetes</taxon>
        <taxon>Agaricomycetidae</taxon>
        <taxon>Boletales</taxon>
        <taxon>Suillineae</taxon>
        <taxon>Rhizopogonaceae</taxon>
        <taxon>Rhizopogon</taxon>
    </lineage>
</organism>
<dbReference type="OrthoDB" id="3260379at2759"/>
<gene>
    <name evidence="1" type="ORF">K503DRAFT_800525</name>
</gene>
<name>A0A1B7N0G7_9AGAM</name>
<sequence>MQNSLHHPRKRARVPADLHAELTEHAVLIKTIRTNHILNLTHQLYCHASAQRSVNRENVRQGKGKLKSRDTWTTWPLIDCTIPEWRLEDEVKSLAEKVALQVKTKYLSRRHNNYQSGSEDGEGETDEEELEPLSSSLLHALAWQAAKFLVCILDSILEQRPAVADSMQNRMWAFNWEGVLRVLASGMTLDKTVFSAAHKRLSSIYGQSEGPDIGI</sequence>
<dbReference type="AlphaFoldDB" id="A0A1B7N0G7"/>